<sequence>MTRWLVTGGGGMLASDLVRVLDGADVRAPSRAELDITDEAAVDEAVNWADVVVNCAAWTAVDDAETHEEAALKVNAPVRLAETAGRKLVHLSTDYVFSGEGAEPWPEDAPTGPINAYGRTKLAGERAVLAHHGTVVRTAWLYGAHGPSFVRTMTRLERSHDFVNVVADQHGQPTWTHDLARQIVDLVNSGARGVFHGTNSGATTWHGLAQEVFRLLGADPERVRPVTSEAFPRPAPRPKNSVLAHGAWASAGLKPMRDWREALHRAWPEL</sequence>
<dbReference type="EC" id="1.1.1.133" evidence="2"/>
<organism evidence="4 5">
    <name type="scientific">Herbidospora galbida</name>
    <dbReference type="NCBI Taxonomy" id="2575442"/>
    <lineage>
        <taxon>Bacteria</taxon>
        <taxon>Bacillati</taxon>
        <taxon>Actinomycetota</taxon>
        <taxon>Actinomycetes</taxon>
        <taxon>Streptosporangiales</taxon>
        <taxon>Streptosporangiaceae</taxon>
        <taxon>Herbidospora</taxon>
    </lineage>
</organism>
<dbReference type="Gene3D" id="3.40.50.720">
    <property type="entry name" value="NAD(P)-binding Rossmann-like Domain"/>
    <property type="match status" value="1"/>
</dbReference>
<dbReference type="UniPathway" id="UPA00124"/>
<evidence type="ECO:0000256" key="1">
    <source>
        <dbReference type="ARBA" id="ARBA00010944"/>
    </source>
</evidence>
<evidence type="ECO:0000313" key="4">
    <source>
        <dbReference type="EMBL" id="TKK86816.1"/>
    </source>
</evidence>
<dbReference type="PANTHER" id="PTHR10491">
    <property type="entry name" value="DTDP-4-DEHYDRORHAMNOSE REDUCTASE"/>
    <property type="match status" value="1"/>
</dbReference>
<dbReference type="Proteomes" id="UP000308705">
    <property type="component" value="Unassembled WGS sequence"/>
</dbReference>
<accession>A0A4U3MG88</accession>
<name>A0A4U3MG88_9ACTN</name>
<comment type="function">
    <text evidence="2">Catalyzes the reduction of dTDP-6-deoxy-L-lyxo-4-hexulose to yield dTDP-L-rhamnose.</text>
</comment>
<dbReference type="InterPro" id="IPR005913">
    <property type="entry name" value="dTDP_dehydrorham_reduct"/>
</dbReference>
<dbReference type="GO" id="GO:0008831">
    <property type="term" value="F:dTDP-4-dehydrorhamnose reductase activity"/>
    <property type="evidence" value="ECO:0007669"/>
    <property type="project" value="UniProtKB-EC"/>
</dbReference>
<dbReference type="InterPro" id="IPR029903">
    <property type="entry name" value="RmlD-like-bd"/>
</dbReference>
<dbReference type="Pfam" id="PF04321">
    <property type="entry name" value="RmlD_sub_bind"/>
    <property type="match status" value="1"/>
</dbReference>
<feature type="domain" description="RmlD-like substrate binding" evidence="3">
    <location>
        <begin position="4"/>
        <end position="266"/>
    </location>
</feature>
<evidence type="ECO:0000256" key="2">
    <source>
        <dbReference type="RuleBase" id="RU364082"/>
    </source>
</evidence>
<keyword evidence="2 4" id="KW-0560">Oxidoreductase</keyword>
<evidence type="ECO:0000313" key="5">
    <source>
        <dbReference type="Proteomes" id="UP000308705"/>
    </source>
</evidence>
<comment type="pathway">
    <text evidence="2">Carbohydrate biosynthesis; dTDP-L-rhamnose biosynthesis.</text>
</comment>
<comment type="similarity">
    <text evidence="1 2">Belongs to the dTDP-4-dehydrorhamnose reductase family.</text>
</comment>
<dbReference type="Gene3D" id="3.90.25.10">
    <property type="entry name" value="UDP-galactose 4-epimerase, domain 1"/>
    <property type="match status" value="1"/>
</dbReference>
<dbReference type="AlphaFoldDB" id="A0A4U3MG88"/>
<dbReference type="RefSeq" id="WP_137248665.1">
    <property type="nucleotide sequence ID" value="NZ_SZQA01000019.1"/>
</dbReference>
<evidence type="ECO:0000259" key="3">
    <source>
        <dbReference type="Pfam" id="PF04321"/>
    </source>
</evidence>
<dbReference type="NCBIfam" id="TIGR01214">
    <property type="entry name" value="rmlD"/>
    <property type="match status" value="1"/>
</dbReference>
<dbReference type="InterPro" id="IPR036291">
    <property type="entry name" value="NAD(P)-bd_dom_sf"/>
</dbReference>
<reference evidence="4 5" key="1">
    <citation type="submission" date="2019-04" db="EMBL/GenBank/DDBJ databases">
        <title>Herbidospora sp. NEAU-GS14.nov., a novel actinomycete isolated from soil.</title>
        <authorList>
            <person name="Han L."/>
        </authorList>
    </citation>
    <scope>NUCLEOTIDE SEQUENCE [LARGE SCALE GENOMIC DNA]</scope>
    <source>
        <strain evidence="4 5">NEAU-GS14</strain>
    </source>
</reference>
<dbReference type="OrthoDB" id="9803892at2"/>
<dbReference type="GO" id="GO:0005829">
    <property type="term" value="C:cytosol"/>
    <property type="evidence" value="ECO:0007669"/>
    <property type="project" value="TreeGrafter"/>
</dbReference>
<dbReference type="EMBL" id="SZQA01000019">
    <property type="protein sequence ID" value="TKK86816.1"/>
    <property type="molecule type" value="Genomic_DNA"/>
</dbReference>
<protein>
    <recommendedName>
        <fullName evidence="2">dTDP-4-dehydrorhamnose reductase</fullName>
        <ecNumber evidence="2">1.1.1.133</ecNumber>
    </recommendedName>
</protein>
<gene>
    <name evidence="4" type="primary">rfbD</name>
    <name evidence="4" type="ORF">FDA94_20370</name>
</gene>
<keyword evidence="5" id="KW-1185">Reference proteome</keyword>
<dbReference type="GO" id="GO:0019305">
    <property type="term" value="P:dTDP-rhamnose biosynthetic process"/>
    <property type="evidence" value="ECO:0007669"/>
    <property type="project" value="UniProtKB-UniPathway"/>
</dbReference>
<dbReference type="PANTHER" id="PTHR10491:SF4">
    <property type="entry name" value="METHIONINE ADENOSYLTRANSFERASE 2 SUBUNIT BETA"/>
    <property type="match status" value="1"/>
</dbReference>
<dbReference type="CDD" id="cd05254">
    <property type="entry name" value="dTDP_HR_like_SDR_e"/>
    <property type="match status" value="1"/>
</dbReference>
<dbReference type="SUPFAM" id="SSF51735">
    <property type="entry name" value="NAD(P)-binding Rossmann-fold domains"/>
    <property type="match status" value="1"/>
</dbReference>
<proteinExistence type="inferred from homology"/>
<keyword evidence="2" id="KW-0521">NADP</keyword>
<comment type="caution">
    <text evidence="4">The sequence shown here is derived from an EMBL/GenBank/DDBJ whole genome shotgun (WGS) entry which is preliminary data.</text>
</comment>